<protein>
    <submittedName>
        <fullName evidence="1">Uncharacterized protein</fullName>
    </submittedName>
</protein>
<dbReference type="Proteomes" id="UP000184406">
    <property type="component" value="Unassembled WGS sequence"/>
</dbReference>
<reference evidence="2" key="1">
    <citation type="submission" date="2016-11" db="EMBL/GenBank/DDBJ databases">
        <authorList>
            <person name="Varghese N."/>
            <person name="Submissions S."/>
        </authorList>
    </citation>
    <scope>NUCLEOTIDE SEQUENCE [LARGE SCALE GENOMIC DNA]</scope>
    <source>
        <strain evidence="2">DSM 17539</strain>
    </source>
</reference>
<evidence type="ECO:0000313" key="2">
    <source>
        <dbReference type="Proteomes" id="UP000184406"/>
    </source>
</evidence>
<evidence type="ECO:0000313" key="1">
    <source>
        <dbReference type="EMBL" id="SHF02035.1"/>
    </source>
</evidence>
<name>A0A1M4Y8H8_9FLAO</name>
<sequence>MEQKEIPDIVLIYPDDCPDKFIEDEIKDFNTTNLNLKIQKVEKDAYMAFEWVVPTAFGVYILKPYFDSFLKEAGKDHYLLLKSGLKKIVEKGKHIKARFITARESTKKLSEKYNQSILVSIELQTKNNRHIKLLFDNELEKSDWEDAIDQLLDLVIENYELFPNDKLSKNINDRIENNRHIVYGVINPKTKKVEFFDDRKLCEKYK</sequence>
<dbReference type="OrthoDB" id="7030237at2"/>
<gene>
    <name evidence="1" type="ORF">SAMN03080594_102357</name>
</gene>
<dbReference type="AlphaFoldDB" id="A0A1M4Y8H8"/>
<dbReference type="EMBL" id="FQUX01000002">
    <property type="protein sequence ID" value="SHF02035.1"/>
    <property type="molecule type" value="Genomic_DNA"/>
</dbReference>
<dbReference type="RefSeq" id="WP_072861196.1">
    <property type="nucleotide sequence ID" value="NZ_FQUX01000002.1"/>
</dbReference>
<organism evidence="1 2">
    <name type="scientific">Arenibacter palladensis</name>
    <dbReference type="NCBI Taxonomy" id="237373"/>
    <lineage>
        <taxon>Bacteria</taxon>
        <taxon>Pseudomonadati</taxon>
        <taxon>Bacteroidota</taxon>
        <taxon>Flavobacteriia</taxon>
        <taxon>Flavobacteriales</taxon>
        <taxon>Flavobacteriaceae</taxon>
        <taxon>Arenibacter</taxon>
    </lineage>
</organism>
<keyword evidence="2" id="KW-1185">Reference proteome</keyword>
<proteinExistence type="predicted"/>
<accession>A0A1M4Y8H8</accession>